<dbReference type="PROSITE" id="PS50106">
    <property type="entry name" value="PDZ"/>
    <property type="match status" value="1"/>
</dbReference>
<dbReference type="SMART" id="SM00228">
    <property type="entry name" value="PDZ"/>
    <property type="match status" value="1"/>
</dbReference>
<reference evidence="9 10" key="1">
    <citation type="submission" date="2018-07" db="EMBL/GenBank/DDBJ databases">
        <title>Parabacteroides acidifaciens nov. sp., isolated from human feces.</title>
        <authorList>
            <person name="Wang Y.J."/>
        </authorList>
    </citation>
    <scope>NUCLEOTIDE SEQUENCE [LARGE SCALE GENOMIC DNA]</scope>
    <source>
        <strain evidence="9 10">426-9</strain>
    </source>
</reference>
<feature type="domain" description="PDZ" evidence="7">
    <location>
        <begin position="75"/>
        <end position="133"/>
    </location>
</feature>
<dbReference type="EMBL" id="JACRTI010000005">
    <property type="protein sequence ID" value="MBC8600827.1"/>
    <property type="molecule type" value="Genomic_DNA"/>
</dbReference>
<evidence type="ECO:0000313" key="8">
    <source>
        <dbReference type="EMBL" id="MBC8600827.1"/>
    </source>
</evidence>
<comment type="caution">
    <text evidence="9">The sequence shown here is derived from an EMBL/GenBank/DDBJ whole genome shotgun (WGS) entry which is preliminary data.</text>
</comment>
<keyword evidence="11" id="KW-1185">Reference proteome</keyword>
<dbReference type="GO" id="GO:0004175">
    <property type="term" value="F:endopeptidase activity"/>
    <property type="evidence" value="ECO:0007669"/>
    <property type="project" value="TreeGrafter"/>
</dbReference>
<dbReference type="InterPro" id="IPR036034">
    <property type="entry name" value="PDZ_sf"/>
</dbReference>
<evidence type="ECO:0000256" key="5">
    <source>
        <dbReference type="RuleBase" id="RU004404"/>
    </source>
</evidence>
<evidence type="ECO:0000313" key="10">
    <source>
        <dbReference type="Proteomes" id="UP000256321"/>
    </source>
</evidence>
<protein>
    <submittedName>
        <fullName evidence="9">S41 family peptidase</fullName>
    </submittedName>
</protein>
<dbReference type="Pfam" id="PF03572">
    <property type="entry name" value="Peptidase_S41"/>
    <property type="match status" value="1"/>
</dbReference>
<dbReference type="GO" id="GO:0007165">
    <property type="term" value="P:signal transduction"/>
    <property type="evidence" value="ECO:0007669"/>
    <property type="project" value="TreeGrafter"/>
</dbReference>
<dbReference type="EMBL" id="QREV01000005">
    <property type="protein sequence ID" value="RDU50551.1"/>
    <property type="molecule type" value="Genomic_DNA"/>
</dbReference>
<dbReference type="PANTHER" id="PTHR32060">
    <property type="entry name" value="TAIL-SPECIFIC PROTEASE"/>
    <property type="match status" value="1"/>
</dbReference>
<dbReference type="NCBIfam" id="TIGR00225">
    <property type="entry name" value="prc"/>
    <property type="match status" value="1"/>
</dbReference>
<evidence type="ECO:0000256" key="4">
    <source>
        <dbReference type="ARBA" id="ARBA00022825"/>
    </source>
</evidence>
<feature type="chain" id="PRO_5017814572" evidence="6">
    <location>
        <begin position="23"/>
        <end position="530"/>
    </location>
</feature>
<comment type="similarity">
    <text evidence="1 5">Belongs to the peptidase S41A family.</text>
</comment>
<reference evidence="8 11" key="2">
    <citation type="submission" date="2020-08" db="EMBL/GenBank/DDBJ databases">
        <title>Genome public.</title>
        <authorList>
            <person name="Liu C."/>
            <person name="Sun Q."/>
        </authorList>
    </citation>
    <scope>NUCLEOTIDE SEQUENCE [LARGE SCALE GENOMIC DNA]</scope>
    <source>
        <strain evidence="8 11">426_9</strain>
    </source>
</reference>
<dbReference type="GO" id="GO:0006508">
    <property type="term" value="P:proteolysis"/>
    <property type="evidence" value="ECO:0007669"/>
    <property type="project" value="UniProtKB-KW"/>
</dbReference>
<evidence type="ECO:0000259" key="7">
    <source>
        <dbReference type="PROSITE" id="PS50106"/>
    </source>
</evidence>
<dbReference type="InterPro" id="IPR001478">
    <property type="entry name" value="PDZ"/>
</dbReference>
<dbReference type="SMART" id="SM00245">
    <property type="entry name" value="TSPc"/>
    <property type="match status" value="1"/>
</dbReference>
<evidence type="ECO:0000256" key="2">
    <source>
        <dbReference type="ARBA" id="ARBA00022670"/>
    </source>
</evidence>
<accession>A0A3D8HHZ5</accession>
<dbReference type="Pfam" id="PF13180">
    <property type="entry name" value="PDZ_2"/>
    <property type="match status" value="1"/>
</dbReference>
<dbReference type="Proteomes" id="UP000256321">
    <property type="component" value="Unassembled WGS sequence"/>
</dbReference>
<dbReference type="InterPro" id="IPR055210">
    <property type="entry name" value="CtpA/B_N"/>
</dbReference>
<evidence type="ECO:0000256" key="1">
    <source>
        <dbReference type="ARBA" id="ARBA00009179"/>
    </source>
</evidence>
<dbReference type="InterPro" id="IPR004447">
    <property type="entry name" value="Peptidase_S41A"/>
</dbReference>
<dbReference type="InterPro" id="IPR005151">
    <property type="entry name" value="Tail-specific_protease"/>
</dbReference>
<dbReference type="GO" id="GO:0030288">
    <property type="term" value="C:outer membrane-bounded periplasmic space"/>
    <property type="evidence" value="ECO:0007669"/>
    <property type="project" value="TreeGrafter"/>
</dbReference>
<keyword evidence="4 5" id="KW-0720">Serine protease</keyword>
<evidence type="ECO:0000256" key="6">
    <source>
        <dbReference type="SAM" id="SignalP"/>
    </source>
</evidence>
<keyword evidence="2 5" id="KW-0645">Protease</keyword>
<gene>
    <name evidence="9" type="ORF">DWU89_03775</name>
    <name evidence="8" type="ORF">H8784_03725</name>
</gene>
<dbReference type="RefSeq" id="WP_115498337.1">
    <property type="nucleotide sequence ID" value="NZ_JACRTI010000005.1"/>
</dbReference>
<dbReference type="Gene3D" id="3.90.226.10">
    <property type="entry name" value="2-enoyl-CoA Hydratase, Chain A, domain 1"/>
    <property type="match status" value="1"/>
</dbReference>
<evidence type="ECO:0000313" key="11">
    <source>
        <dbReference type="Proteomes" id="UP000629596"/>
    </source>
</evidence>
<keyword evidence="3 5" id="KW-0378">Hydrolase</keyword>
<dbReference type="Pfam" id="PF22694">
    <property type="entry name" value="CtpB_N-like"/>
    <property type="match status" value="1"/>
</dbReference>
<evidence type="ECO:0000256" key="3">
    <source>
        <dbReference type="ARBA" id="ARBA00022801"/>
    </source>
</evidence>
<dbReference type="AlphaFoldDB" id="A0A3D8HHZ5"/>
<evidence type="ECO:0000313" key="9">
    <source>
        <dbReference type="EMBL" id="RDU50551.1"/>
    </source>
</evidence>
<dbReference type="Proteomes" id="UP000629596">
    <property type="component" value="Unassembled WGS sequence"/>
</dbReference>
<dbReference type="Gene3D" id="3.30.750.44">
    <property type="match status" value="1"/>
</dbReference>
<dbReference type="SUPFAM" id="SSF52096">
    <property type="entry name" value="ClpP/crotonase"/>
    <property type="match status" value="1"/>
</dbReference>
<dbReference type="PANTHER" id="PTHR32060:SF30">
    <property type="entry name" value="CARBOXY-TERMINAL PROCESSING PROTEASE CTPA"/>
    <property type="match status" value="1"/>
</dbReference>
<keyword evidence="6" id="KW-0732">Signal</keyword>
<dbReference type="SUPFAM" id="SSF50156">
    <property type="entry name" value="PDZ domain-like"/>
    <property type="match status" value="1"/>
</dbReference>
<feature type="signal peptide" evidence="6">
    <location>
        <begin position="1"/>
        <end position="22"/>
    </location>
</feature>
<dbReference type="CDD" id="cd07560">
    <property type="entry name" value="Peptidase_S41_CPP"/>
    <property type="match status" value="1"/>
</dbReference>
<dbReference type="InterPro" id="IPR029045">
    <property type="entry name" value="ClpP/crotonase-like_dom_sf"/>
</dbReference>
<organism evidence="9 10">
    <name type="scientific">Parabacteroides acidifaciens</name>
    <dbReference type="NCBI Taxonomy" id="2290935"/>
    <lineage>
        <taxon>Bacteria</taxon>
        <taxon>Pseudomonadati</taxon>
        <taxon>Bacteroidota</taxon>
        <taxon>Bacteroidia</taxon>
        <taxon>Bacteroidales</taxon>
        <taxon>Tannerellaceae</taxon>
        <taxon>Parabacteroides</taxon>
    </lineage>
</organism>
<proteinExistence type="inferred from homology"/>
<dbReference type="CDD" id="cd06782">
    <property type="entry name" value="cpPDZ_CPP-like"/>
    <property type="match status" value="1"/>
</dbReference>
<sequence length="530" mass="59916">MKKIILPLLILSVFAASMSAQRGNNVDARKLQLALYAISNLYVDSTSETKLVEDAIVGMLEKLDPHSTYTDPEETKEMTEPLQGNFDGIGIQFNMLTDTLYVIQVIPGGPSEKVGLMAGDRIIMVDDTLIAGVKMKNTDVMKRLRGPKNTEVRVKVLRNGVPDLIEFRIIRGKIPVYSLDAAYMADKTTGYIKLNRFAASSADEFKEALEKLKKQGMKNLILDLQGNGGGYLNIAIDLADEFLGKDKLIVYTEGNKQPREEAKSTARGGFEEGRLVVLVDETSASASEILSGAIQDWDRGVVLGRRTFGKGLVQKPIPMPDGSMIRLTVARYYTPTGRSIQKPYVNGNQEQYNHDLIDRYNRGELMSADSIHFPDSMKYNTLETKRIVYGGGGIMPDVFIPVDTSRYTDYHRSVVAAGLVNRIAMNYLDRHRAELNKKYPKFAQYKQNFNVTEEMMQELISLAKENKIEFNEEQYNRSKPLIMLQIKALIARDLYDMAEYFQVINDDNESYQEALRLINDEQRYEKELGR</sequence>
<name>A0A3D8HHZ5_9BACT</name>
<dbReference type="Gene3D" id="2.30.42.10">
    <property type="match status" value="1"/>
</dbReference>
<dbReference type="GO" id="GO:0008236">
    <property type="term" value="F:serine-type peptidase activity"/>
    <property type="evidence" value="ECO:0007669"/>
    <property type="project" value="UniProtKB-KW"/>
</dbReference>